<dbReference type="OrthoDB" id="1045822at2759"/>
<evidence type="ECO:0000256" key="1">
    <source>
        <dbReference type="SAM" id="Phobius"/>
    </source>
</evidence>
<gene>
    <name evidence="2" type="ORF">C3L33_15439</name>
</gene>
<reference evidence="2 3" key="1">
    <citation type="journal article" date="2019" name="Genome Biol. Evol.">
        <title>The Rhododendron genome and chromosomal organization provide insight into shared whole-genome duplications across the heath family (Ericaceae).</title>
        <authorList>
            <person name="Soza V.L."/>
            <person name="Lindsley D."/>
            <person name="Waalkes A."/>
            <person name="Ramage E."/>
            <person name="Patwardhan R.P."/>
            <person name="Burton J.N."/>
            <person name="Adey A."/>
            <person name="Kumar A."/>
            <person name="Qiu R."/>
            <person name="Shendure J."/>
            <person name="Hall B."/>
        </authorList>
    </citation>
    <scope>NUCLEOTIDE SEQUENCE [LARGE SCALE GENOMIC DNA]</scope>
    <source>
        <strain evidence="2">RSF 1966-606</strain>
    </source>
</reference>
<dbReference type="Proteomes" id="UP000428333">
    <property type="component" value="Linkage Group LG09"/>
</dbReference>
<keyword evidence="1" id="KW-0812">Transmembrane</keyword>
<dbReference type="EMBL" id="QEFC01002363">
    <property type="protein sequence ID" value="KAE9452659.1"/>
    <property type="molecule type" value="Genomic_DNA"/>
</dbReference>
<evidence type="ECO:0000313" key="3">
    <source>
        <dbReference type="Proteomes" id="UP000428333"/>
    </source>
</evidence>
<protein>
    <submittedName>
        <fullName evidence="2">Uncharacterized protein</fullName>
    </submittedName>
</protein>
<accession>A0A6A4LBE9</accession>
<name>A0A6A4LBE9_9ERIC</name>
<dbReference type="NCBIfam" id="TIGR01571">
    <property type="entry name" value="A_thal_Cys_rich"/>
    <property type="match status" value="1"/>
</dbReference>
<dbReference type="AlphaFoldDB" id="A0A6A4LBE9"/>
<feature type="transmembrane region" description="Helical" evidence="1">
    <location>
        <begin position="104"/>
        <end position="122"/>
    </location>
</feature>
<dbReference type="PANTHER" id="PTHR15907">
    <property type="entry name" value="DUF614 FAMILY PROTEIN-RELATED"/>
    <property type="match status" value="1"/>
</dbReference>
<sequence length="232" mass="25929">MADAVREEEEEGEKLLEGVTVLDFDMLCSTVAMRTQQGKWRKLDDREGDVDYNNNNGGEFGGVLRMWEGEILDCFDDRRGIVYLMLATVALLNCIAFIVTKRHFFLYLGVAFTISVGTYLGFHRTQIRKKFNIRDSDSPLDDCVFHLICPCCSLSQETRTLEMNNVQDGTWHGRGDTICVGGYGEGSKAFFELHPPPIISTKSADPAVVQICGDRSWTSEVGHSAPLTSQSQ</sequence>
<feature type="transmembrane region" description="Helical" evidence="1">
    <location>
        <begin position="81"/>
        <end position="98"/>
    </location>
</feature>
<organism evidence="2 3">
    <name type="scientific">Rhododendron williamsianum</name>
    <dbReference type="NCBI Taxonomy" id="262921"/>
    <lineage>
        <taxon>Eukaryota</taxon>
        <taxon>Viridiplantae</taxon>
        <taxon>Streptophyta</taxon>
        <taxon>Embryophyta</taxon>
        <taxon>Tracheophyta</taxon>
        <taxon>Spermatophyta</taxon>
        <taxon>Magnoliopsida</taxon>
        <taxon>eudicotyledons</taxon>
        <taxon>Gunneridae</taxon>
        <taxon>Pentapetalae</taxon>
        <taxon>asterids</taxon>
        <taxon>Ericales</taxon>
        <taxon>Ericaceae</taxon>
        <taxon>Ericoideae</taxon>
        <taxon>Rhodoreae</taxon>
        <taxon>Rhododendron</taxon>
    </lineage>
</organism>
<feature type="non-terminal residue" evidence="2">
    <location>
        <position position="1"/>
    </location>
</feature>
<keyword evidence="3" id="KW-1185">Reference proteome</keyword>
<proteinExistence type="predicted"/>
<dbReference type="Pfam" id="PF04749">
    <property type="entry name" value="PLAC8"/>
    <property type="match status" value="1"/>
</dbReference>
<evidence type="ECO:0000313" key="2">
    <source>
        <dbReference type="EMBL" id="KAE9452659.1"/>
    </source>
</evidence>
<comment type="caution">
    <text evidence="2">The sequence shown here is derived from an EMBL/GenBank/DDBJ whole genome shotgun (WGS) entry which is preliminary data.</text>
</comment>
<keyword evidence="1" id="KW-1133">Transmembrane helix</keyword>
<keyword evidence="1" id="KW-0472">Membrane</keyword>
<dbReference type="InterPro" id="IPR006461">
    <property type="entry name" value="PLAC_motif_containing"/>
</dbReference>